<reference evidence="7" key="1">
    <citation type="journal article" date="2015" name="Nature">
        <title>Complex archaea that bridge the gap between prokaryotes and eukaryotes.</title>
        <authorList>
            <person name="Spang A."/>
            <person name="Saw J.H."/>
            <person name="Jorgensen S.L."/>
            <person name="Zaremba-Niedzwiedzka K."/>
            <person name="Martijn J."/>
            <person name="Lind A.E."/>
            <person name="van Eijk R."/>
            <person name="Schleper C."/>
            <person name="Guy L."/>
            <person name="Ettema T.J."/>
        </authorList>
    </citation>
    <scope>NUCLEOTIDE SEQUENCE</scope>
</reference>
<keyword evidence="4 5" id="KW-0472">Membrane</keyword>
<feature type="transmembrane region" description="Helical" evidence="5">
    <location>
        <begin position="37"/>
        <end position="60"/>
    </location>
</feature>
<evidence type="ECO:0000256" key="5">
    <source>
        <dbReference type="SAM" id="Phobius"/>
    </source>
</evidence>
<dbReference type="GO" id="GO:0016020">
    <property type="term" value="C:membrane"/>
    <property type="evidence" value="ECO:0007669"/>
    <property type="project" value="UniProtKB-SubCell"/>
</dbReference>
<dbReference type="Gene3D" id="1.20.1250.20">
    <property type="entry name" value="MFS general substrate transporter like domains"/>
    <property type="match status" value="1"/>
</dbReference>
<dbReference type="SUPFAM" id="SSF103473">
    <property type="entry name" value="MFS general substrate transporter"/>
    <property type="match status" value="1"/>
</dbReference>
<comment type="subcellular location">
    <subcellularLocation>
        <location evidence="1">Membrane</location>
        <topology evidence="1">Multi-pass membrane protein</topology>
    </subcellularLocation>
</comment>
<keyword evidence="3 5" id="KW-1133">Transmembrane helix</keyword>
<protein>
    <recommendedName>
        <fullName evidence="6">Major facilitator superfamily (MFS) profile domain-containing protein</fullName>
    </recommendedName>
</protein>
<evidence type="ECO:0000256" key="3">
    <source>
        <dbReference type="ARBA" id="ARBA00022989"/>
    </source>
</evidence>
<dbReference type="AlphaFoldDB" id="A0A0F9KGS6"/>
<organism evidence="7">
    <name type="scientific">marine sediment metagenome</name>
    <dbReference type="NCBI Taxonomy" id="412755"/>
    <lineage>
        <taxon>unclassified sequences</taxon>
        <taxon>metagenomes</taxon>
        <taxon>ecological metagenomes</taxon>
    </lineage>
</organism>
<accession>A0A0F9KGS6</accession>
<evidence type="ECO:0000256" key="2">
    <source>
        <dbReference type="ARBA" id="ARBA00022692"/>
    </source>
</evidence>
<comment type="caution">
    <text evidence="7">The sequence shown here is derived from an EMBL/GenBank/DDBJ whole genome shotgun (WGS) entry which is preliminary data.</text>
</comment>
<dbReference type="EMBL" id="LAZR01008030">
    <property type="protein sequence ID" value="KKM81359.1"/>
    <property type="molecule type" value="Genomic_DNA"/>
</dbReference>
<sequence length="174" mass="19307">MFQSINPIIILLATPVISMLWMRLARKKMHLSSILKFGIGFLLITSGFTLITLGAKFATISGKASMFWIITGMMLMGIAEIFIEPGALAFVSRVAPRSSLSVMIGFYYLFTGAIANYIAAQIAKLTTLNISIKASLIEYAHGYESTYLKISILALILLFVIILFRIIFRKLSLK</sequence>
<evidence type="ECO:0000259" key="6">
    <source>
        <dbReference type="PROSITE" id="PS50850"/>
    </source>
</evidence>
<dbReference type="InterPro" id="IPR020846">
    <property type="entry name" value="MFS_dom"/>
</dbReference>
<keyword evidence="2 5" id="KW-0812">Transmembrane</keyword>
<dbReference type="InterPro" id="IPR036259">
    <property type="entry name" value="MFS_trans_sf"/>
</dbReference>
<dbReference type="GO" id="GO:0022857">
    <property type="term" value="F:transmembrane transporter activity"/>
    <property type="evidence" value="ECO:0007669"/>
    <property type="project" value="InterPro"/>
</dbReference>
<name>A0A0F9KGS6_9ZZZZ</name>
<feature type="transmembrane region" description="Helical" evidence="5">
    <location>
        <begin position="100"/>
        <end position="119"/>
    </location>
</feature>
<feature type="domain" description="Major facilitator superfamily (MFS) profile" evidence="6">
    <location>
        <begin position="1"/>
        <end position="174"/>
    </location>
</feature>
<evidence type="ECO:0000256" key="4">
    <source>
        <dbReference type="ARBA" id="ARBA00023136"/>
    </source>
</evidence>
<evidence type="ECO:0000313" key="7">
    <source>
        <dbReference type="EMBL" id="KKM81359.1"/>
    </source>
</evidence>
<dbReference type="PROSITE" id="PS50850">
    <property type="entry name" value="MFS"/>
    <property type="match status" value="1"/>
</dbReference>
<feature type="transmembrane region" description="Helical" evidence="5">
    <location>
        <begin position="147"/>
        <end position="168"/>
    </location>
</feature>
<feature type="transmembrane region" description="Helical" evidence="5">
    <location>
        <begin position="66"/>
        <end position="88"/>
    </location>
</feature>
<feature type="transmembrane region" description="Helical" evidence="5">
    <location>
        <begin position="6"/>
        <end position="25"/>
    </location>
</feature>
<evidence type="ECO:0000256" key="1">
    <source>
        <dbReference type="ARBA" id="ARBA00004141"/>
    </source>
</evidence>
<proteinExistence type="predicted"/>
<dbReference type="InterPro" id="IPR000109">
    <property type="entry name" value="POT_fam"/>
</dbReference>
<gene>
    <name evidence="7" type="ORF">LCGC14_1330570</name>
</gene>
<dbReference type="Pfam" id="PF00854">
    <property type="entry name" value="PTR2"/>
    <property type="match status" value="1"/>
</dbReference>